<dbReference type="AlphaFoldDB" id="A0AAN9VNU8"/>
<dbReference type="EMBL" id="JAZDUA010000120">
    <property type="protein sequence ID" value="KAK7867428.1"/>
    <property type="molecule type" value="Genomic_DNA"/>
</dbReference>
<evidence type="ECO:0000256" key="1">
    <source>
        <dbReference type="SAM" id="Coils"/>
    </source>
</evidence>
<protein>
    <submittedName>
        <fullName evidence="3">Uncharacterized protein</fullName>
    </submittedName>
</protein>
<reference evidence="3 4" key="1">
    <citation type="submission" date="2024-03" db="EMBL/GenBank/DDBJ databases">
        <title>The genome assembly and annotation of the cricket Gryllus longicercus Weissman &amp; Gray.</title>
        <authorList>
            <person name="Szrajer S."/>
            <person name="Gray D."/>
            <person name="Ylla G."/>
        </authorList>
    </citation>
    <scope>NUCLEOTIDE SEQUENCE [LARGE SCALE GENOMIC DNA]</scope>
    <source>
        <strain evidence="3">DAG 2021-001</strain>
        <tissue evidence="3">Whole body minus gut</tissue>
    </source>
</reference>
<name>A0AAN9VNU8_9ORTH</name>
<feature type="region of interest" description="Disordered" evidence="2">
    <location>
        <begin position="191"/>
        <end position="228"/>
    </location>
</feature>
<keyword evidence="1" id="KW-0175">Coiled coil</keyword>
<feature type="compositionally biased region" description="Basic and acidic residues" evidence="2">
    <location>
        <begin position="113"/>
        <end position="122"/>
    </location>
</feature>
<feature type="region of interest" description="Disordered" evidence="2">
    <location>
        <begin position="113"/>
        <end position="149"/>
    </location>
</feature>
<feature type="region of interest" description="Disordered" evidence="2">
    <location>
        <begin position="754"/>
        <end position="806"/>
    </location>
</feature>
<accession>A0AAN9VNU8</accession>
<feature type="coiled-coil region" evidence="1">
    <location>
        <begin position="318"/>
        <end position="345"/>
    </location>
</feature>
<feature type="compositionally biased region" description="Polar residues" evidence="2">
    <location>
        <begin position="246"/>
        <end position="268"/>
    </location>
</feature>
<organism evidence="3 4">
    <name type="scientific">Gryllus longicercus</name>
    <dbReference type="NCBI Taxonomy" id="2509291"/>
    <lineage>
        <taxon>Eukaryota</taxon>
        <taxon>Metazoa</taxon>
        <taxon>Ecdysozoa</taxon>
        <taxon>Arthropoda</taxon>
        <taxon>Hexapoda</taxon>
        <taxon>Insecta</taxon>
        <taxon>Pterygota</taxon>
        <taxon>Neoptera</taxon>
        <taxon>Polyneoptera</taxon>
        <taxon>Orthoptera</taxon>
        <taxon>Ensifera</taxon>
        <taxon>Gryllidea</taxon>
        <taxon>Grylloidea</taxon>
        <taxon>Gryllidae</taxon>
        <taxon>Gryllinae</taxon>
        <taxon>Gryllus</taxon>
    </lineage>
</organism>
<sequence>MMSEVGYSFYPEPPKSDYSDSVEGAFTIDATGSEDTFGLEFAVSQWLKLVTNAENLFSKLVTSKFLSDDEKTQIERWLCLKQECEECVASDDAASLRGCNARVLERIDELTESDLKTEKSSDIGRQSPGDNSFENESDTESDLEQNPDFVEKLDRYMSKLRARTDEKIDHLNTNLMTHVQKKRMTSAYVEDGAGAESKKGTQDVKNPQYGRSNLPRRRKSIHPGTEAESVVNQLNFKTLHEKTNAHCGSSDENASSNLKNKSTNNDQSSQEKREEEATALPYIPYLQDVKPGPSEELRMLSAGNEAKQSQMCQVLIDLEGAQRRIEELQRTIQLKEQFIENMVKNDKMRATAKQRFRRKRIKLESEYYKTRTLIAQAENNLMIAHENNLKDDEVKCQREIERFKSEAILYEKRLKNIEIMKQIAENSARKMLELENSLQKSRCQMDRLKKQLKKEEEYKHMLEQELLQDQCKIRELEEKYMFSVQHAKDKTSKKAECRLKWIQEEEERVLSMRESSQRFQEQLIQKQIMLERREAFLKQRLCLEKSKTKNISEVSARISQLHQVLKEKSADCERIDYEKEALRHEIGNLRRTRDCLVDQRCNLDEKFQKKTLSNVEERKLIECEEAIEAIDAAIEYKNELICGRNAQELNSSEVPREKGEELLLARLMQLSPMELRSLLYKYFKKVIDLRESGKKMEIQLSELDIQNESQKWKIQALSNALQQAHLKAERHIVMLQKEHEEEMALMLRYFAEESSGSSGPEVPEKSTKPPKPQHRGCWKNGPSTTVTKENGKLIFQQQKARKTPKR</sequence>
<feature type="compositionally biased region" description="Acidic residues" evidence="2">
    <location>
        <begin position="133"/>
        <end position="145"/>
    </location>
</feature>
<evidence type="ECO:0000313" key="3">
    <source>
        <dbReference type="EMBL" id="KAK7867428.1"/>
    </source>
</evidence>
<comment type="caution">
    <text evidence="3">The sequence shown here is derived from an EMBL/GenBank/DDBJ whole genome shotgun (WGS) entry which is preliminary data.</text>
</comment>
<dbReference type="Proteomes" id="UP001378592">
    <property type="component" value="Unassembled WGS sequence"/>
</dbReference>
<feature type="region of interest" description="Disordered" evidence="2">
    <location>
        <begin position="244"/>
        <end position="279"/>
    </location>
</feature>
<evidence type="ECO:0000313" key="4">
    <source>
        <dbReference type="Proteomes" id="UP001378592"/>
    </source>
</evidence>
<feature type="coiled-coil region" evidence="1">
    <location>
        <begin position="424"/>
        <end position="522"/>
    </location>
</feature>
<proteinExistence type="predicted"/>
<evidence type="ECO:0000256" key="2">
    <source>
        <dbReference type="SAM" id="MobiDB-lite"/>
    </source>
</evidence>
<gene>
    <name evidence="3" type="ORF">R5R35_003850</name>
</gene>
<keyword evidence="4" id="KW-1185">Reference proteome</keyword>